<keyword evidence="2" id="KW-0808">Transferase</keyword>
<organism evidence="2 3">
    <name type="scientific">Actinomadura logoneensis</name>
    <dbReference type="NCBI Taxonomy" id="2293572"/>
    <lineage>
        <taxon>Bacteria</taxon>
        <taxon>Bacillati</taxon>
        <taxon>Actinomycetota</taxon>
        <taxon>Actinomycetes</taxon>
        <taxon>Streptosporangiales</taxon>
        <taxon>Thermomonosporaceae</taxon>
        <taxon>Actinomadura</taxon>
    </lineage>
</organism>
<comment type="caution">
    <text evidence="2">The sequence shown here is derived from an EMBL/GenBank/DDBJ whole genome shotgun (WGS) entry which is preliminary data.</text>
</comment>
<dbReference type="PANTHER" id="PTHR45036:SF1">
    <property type="entry name" value="METHYLTRANSFERASE LIKE 7A"/>
    <property type="match status" value="1"/>
</dbReference>
<evidence type="ECO:0000313" key="3">
    <source>
        <dbReference type="Proteomes" id="UP000261811"/>
    </source>
</evidence>
<dbReference type="Pfam" id="PF08241">
    <property type="entry name" value="Methyltransf_11"/>
    <property type="match status" value="1"/>
</dbReference>
<feature type="domain" description="Methyltransferase type 11" evidence="1">
    <location>
        <begin position="48"/>
        <end position="144"/>
    </location>
</feature>
<dbReference type="RefSeq" id="WP_117361362.1">
    <property type="nucleotide sequence ID" value="NZ_QURH01001017.1"/>
</dbReference>
<evidence type="ECO:0000259" key="1">
    <source>
        <dbReference type="Pfam" id="PF08241"/>
    </source>
</evidence>
<dbReference type="PANTHER" id="PTHR45036">
    <property type="entry name" value="METHYLTRANSFERASE LIKE 7B"/>
    <property type="match status" value="1"/>
</dbReference>
<dbReference type="InterPro" id="IPR029063">
    <property type="entry name" value="SAM-dependent_MTases_sf"/>
</dbReference>
<gene>
    <name evidence="2" type="ORF">DZF91_35190</name>
</gene>
<dbReference type="EMBL" id="QURH01001017">
    <property type="protein sequence ID" value="RFU36991.1"/>
    <property type="molecule type" value="Genomic_DNA"/>
</dbReference>
<keyword evidence="2" id="KW-0489">Methyltransferase</keyword>
<dbReference type="Gene3D" id="3.40.50.150">
    <property type="entry name" value="Vaccinia Virus protein VP39"/>
    <property type="match status" value="1"/>
</dbReference>
<dbReference type="InterPro" id="IPR052356">
    <property type="entry name" value="Thiol_S-MT"/>
</dbReference>
<dbReference type="SUPFAM" id="SSF53335">
    <property type="entry name" value="S-adenosyl-L-methionine-dependent methyltransferases"/>
    <property type="match status" value="1"/>
</dbReference>
<proteinExistence type="predicted"/>
<dbReference type="AlphaFoldDB" id="A0A372JAE3"/>
<dbReference type="GO" id="GO:0008757">
    <property type="term" value="F:S-adenosylmethionine-dependent methyltransferase activity"/>
    <property type="evidence" value="ECO:0007669"/>
    <property type="project" value="InterPro"/>
</dbReference>
<dbReference type="OrthoDB" id="65624at2"/>
<evidence type="ECO:0000313" key="2">
    <source>
        <dbReference type="EMBL" id="RFU36991.1"/>
    </source>
</evidence>
<dbReference type="CDD" id="cd02440">
    <property type="entry name" value="AdoMet_MTases"/>
    <property type="match status" value="1"/>
</dbReference>
<accession>A0A372JAE3</accession>
<dbReference type="InterPro" id="IPR013216">
    <property type="entry name" value="Methyltransf_11"/>
</dbReference>
<name>A0A372JAE3_9ACTN</name>
<keyword evidence="3" id="KW-1185">Reference proteome</keyword>
<protein>
    <submittedName>
        <fullName evidence="2">Methyltransferase domain-containing protein</fullName>
    </submittedName>
</protein>
<dbReference type="Proteomes" id="UP000261811">
    <property type="component" value="Unassembled WGS sequence"/>
</dbReference>
<dbReference type="GO" id="GO:0032259">
    <property type="term" value="P:methylation"/>
    <property type="evidence" value="ECO:0007669"/>
    <property type="project" value="UniProtKB-KW"/>
</dbReference>
<sequence>MRITNERVLEVFDAIAGRYDRQMATCERWLFPGSRAWVTRRAAGRVVEIAVGTGLNLPLYPDEVVSVVGIDLSEAMLAVARERVRDEKLGDRVELRRGDVQRAGLPDGCADTVVSTFTLCSIPDADAAVGEAYRMLRPGGRFVLAEHGPSSNLVVRTLMRAVEPLVVRFSADHLTRDPRPMLRRAGFRVEQVERGRLGVSFRILAVRPE</sequence>
<reference evidence="2 3" key="1">
    <citation type="submission" date="2018-08" db="EMBL/GenBank/DDBJ databases">
        <title>Actinomadura jelena sp. nov., a novel Actinomycete isolated from soil in Chad.</title>
        <authorList>
            <person name="Shi L."/>
        </authorList>
    </citation>
    <scope>NUCLEOTIDE SEQUENCE [LARGE SCALE GENOMIC DNA]</scope>
    <source>
        <strain evidence="2 3">NEAU-G17</strain>
    </source>
</reference>